<gene>
    <name evidence="11" type="primary">CO3</name>
    <name evidence="11" type="ORF">BLMT_02</name>
</gene>
<keyword evidence="6 9" id="KW-1133">Transmembrane helix</keyword>
<protein>
    <recommendedName>
        <fullName evidence="3 8">Cytochrome c oxidase subunit 3</fullName>
    </recommendedName>
</protein>
<feature type="transmembrane region" description="Helical" evidence="9">
    <location>
        <begin position="12"/>
        <end position="32"/>
    </location>
</feature>
<evidence type="ECO:0000256" key="9">
    <source>
        <dbReference type="SAM" id="Phobius"/>
    </source>
</evidence>
<dbReference type="SUPFAM" id="SSF81452">
    <property type="entry name" value="Cytochrome c oxidase subunit III-like"/>
    <property type="match status" value="1"/>
</dbReference>
<evidence type="ECO:0000256" key="5">
    <source>
        <dbReference type="ARBA" id="ARBA00022692"/>
    </source>
</evidence>
<dbReference type="EMBL" id="KX698109">
    <property type="protein sequence ID" value="APD52634.1"/>
    <property type="molecule type" value="Genomic_DNA"/>
</dbReference>
<evidence type="ECO:0000256" key="4">
    <source>
        <dbReference type="ARBA" id="ARBA00022475"/>
    </source>
</evidence>
<proteinExistence type="inferred from homology"/>
<dbReference type="Gene3D" id="1.20.120.80">
    <property type="entry name" value="Cytochrome c oxidase, subunit III, four-helix bundle"/>
    <property type="match status" value="1"/>
</dbReference>
<keyword evidence="8 11" id="KW-0496">Mitochondrion</keyword>
<geneLocation type="mitochondrion" evidence="11"/>
<evidence type="ECO:0000259" key="10">
    <source>
        <dbReference type="PROSITE" id="PS50253"/>
    </source>
</evidence>
<dbReference type="InterPro" id="IPR000298">
    <property type="entry name" value="Cyt_c_oxidase-like_su3"/>
</dbReference>
<evidence type="ECO:0000256" key="7">
    <source>
        <dbReference type="ARBA" id="ARBA00023136"/>
    </source>
</evidence>
<keyword evidence="7 9" id="KW-0472">Membrane</keyword>
<evidence type="ECO:0000256" key="6">
    <source>
        <dbReference type="ARBA" id="ARBA00022989"/>
    </source>
</evidence>
<dbReference type="InterPro" id="IPR013833">
    <property type="entry name" value="Cyt_c_oxidase_su3_a-hlx"/>
</dbReference>
<dbReference type="GO" id="GO:0019646">
    <property type="term" value="P:aerobic electron transport chain"/>
    <property type="evidence" value="ECO:0007669"/>
    <property type="project" value="InterPro"/>
</dbReference>
<feature type="transmembrane region" description="Helical" evidence="9">
    <location>
        <begin position="146"/>
        <end position="173"/>
    </location>
</feature>
<dbReference type="PROSITE" id="PS50253">
    <property type="entry name" value="COX3"/>
    <property type="match status" value="1"/>
</dbReference>
<evidence type="ECO:0000313" key="11">
    <source>
        <dbReference type="EMBL" id="APD52634.1"/>
    </source>
</evidence>
<evidence type="ECO:0000256" key="8">
    <source>
        <dbReference type="RuleBase" id="RU003375"/>
    </source>
</evidence>
<dbReference type="InterPro" id="IPR035973">
    <property type="entry name" value="Cyt_c_oxidase_su3-like_sf"/>
</dbReference>
<keyword evidence="4" id="KW-1003">Cell membrane</keyword>
<dbReference type="Pfam" id="PF00510">
    <property type="entry name" value="COX3"/>
    <property type="match status" value="1"/>
</dbReference>
<keyword evidence="5 8" id="KW-0812">Transmembrane</keyword>
<feature type="transmembrane region" description="Helical" evidence="9">
    <location>
        <begin position="117"/>
        <end position="134"/>
    </location>
</feature>
<comment type="function">
    <text evidence="8">Component of the cytochrome c oxidase, the last enzyme in the mitochondrial electron transport chain which drives oxidative phosphorylation. The respiratory chain contains 3 multisubunit complexes succinate dehydrogenase (complex II, CII), ubiquinol-cytochrome c oxidoreductase (cytochrome b-c1 complex, complex III, CIII) and cytochrome c oxidase (complex IV, CIV), that cooperate to transfer electrons derived from NADH and succinate to molecular oxygen, creating an electrochemical gradient over the inner membrane that drives transmembrane transport and the ATP synthase. Cytochrome c oxidase is the component of the respiratory chain that catalyzes the reduction of oxygen to water. Electrons originating from reduced cytochrome c in the intermembrane space (IMS) are transferred via the dinuclear copper A center (CU(A)) of subunit 2 and heme A of subunit 1 to the active site in subunit 1, a binuclear center (BNC) formed by heme A3 and copper B (CU(B)). The BNC reduces molecular oxygen to 2 water molecules using 4 electrons from cytochrome c in the IMS and 4 protons from the mitochondrial matrix.</text>
</comment>
<feature type="transmembrane region" description="Helical" evidence="9">
    <location>
        <begin position="86"/>
        <end position="105"/>
    </location>
</feature>
<comment type="subcellular location">
    <subcellularLocation>
        <location evidence="1">Cell membrane</location>
        <topology evidence="1">Multi-pass membrane protein</topology>
    </subcellularLocation>
</comment>
<reference evidence="11" key="1">
    <citation type="journal article" date="2016" name="Infect. Genet. Evol.">
        <title>Mitochondrial genomes of two Babesia taxa from sheep in China as a foundation for population genetic and epidemiological investigations.</title>
        <authorList>
            <person name="Wang T."/>
            <person name="Guan G."/>
            <person name="Korhonen P.K."/>
            <person name="Koehler A.V."/>
            <person name="Young N.D."/>
            <person name="Hall R.S."/>
            <person name="Yin H."/>
            <person name="Gasser R.B."/>
        </authorList>
    </citation>
    <scope>NUCLEOTIDE SEQUENCE</scope>
    <source>
        <strain evidence="11">Lintan</strain>
    </source>
</reference>
<evidence type="ECO:0000256" key="1">
    <source>
        <dbReference type="ARBA" id="ARBA00004651"/>
    </source>
</evidence>
<dbReference type="AlphaFoldDB" id="A0A1L2KGY2"/>
<feature type="transmembrane region" description="Helical" evidence="9">
    <location>
        <begin position="194"/>
        <end position="214"/>
    </location>
</feature>
<sequence>MIYLKNQTLFSTSLQSASLGEVFLVSLISIVNSIREFMTTDTSTLYAVFGMIIFSEILIFFGFAWAYFHVRWGNVAMDTPLNLVPFFYITGTLNVASSIISFIIYKNTSGEFSDSEKLLSVATLIAIAFLSYQGDEYTFIQCGLNHNWFVTTFLIITGLHSMHVCVGIVLILLSIYYHDNDGSNRSEDFNIGTYWHFVELVWVFLTFLLFLMWFKNTGTI</sequence>
<organism evidence="11">
    <name type="scientific">Babesia sp. Lintan</name>
    <dbReference type="NCBI Taxonomy" id="462223"/>
    <lineage>
        <taxon>Eukaryota</taxon>
        <taxon>Sar</taxon>
        <taxon>Alveolata</taxon>
        <taxon>Apicomplexa</taxon>
        <taxon>Aconoidasida</taxon>
        <taxon>Piroplasmida</taxon>
        <taxon>Babesiidae</taxon>
        <taxon>Babesia</taxon>
    </lineage>
</organism>
<feature type="domain" description="Heme-copper oxidase subunit III family profile" evidence="10">
    <location>
        <begin position="49"/>
        <end position="214"/>
    </location>
</feature>
<name>A0A1L2KGY2_9APIC</name>
<evidence type="ECO:0000256" key="2">
    <source>
        <dbReference type="ARBA" id="ARBA00010581"/>
    </source>
</evidence>
<dbReference type="GO" id="GO:0004129">
    <property type="term" value="F:cytochrome-c oxidase activity"/>
    <property type="evidence" value="ECO:0007669"/>
    <property type="project" value="InterPro"/>
</dbReference>
<dbReference type="PANTHER" id="PTHR11403">
    <property type="entry name" value="CYTOCHROME C OXIDASE SUBUNIT III"/>
    <property type="match status" value="1"/>
</dbReference>
<comment type="similarity">
    <text evidence="2 8">Belongs to the cytochrome c oxidase subunit 3 family.</text>
</comment>
<dbReference type="CDD" id="cd00386">
    <property type="entry name" value="Heme_Cu_Oxidase_III_like"/>
    <property type="match status" value="1"/>
</dbReference>
<dbReference type="InterPro" id="IPR024791">
    <property type="entry name" value="Cyt_c/ubiquinol_Oxase_su3"/>
</dbReference>
<dbReference type="PANTHER" id="PTHR11403:SF2">
    <property type="entry name" value="CYTOCHROME BO(3) UBIQUINOL OXIDASE SUBUNIT 3"/>
    <property type="match status" value="1"/>
</dbReference>
<accession>A0A1L2KGY2</accession>
<feature type="transmembrane region" description="Helical" evidence="9">
    <location>
        <begin position="44"/>
        <end position="66"/>
    </location>
</feature>
<dbReference type="GO" id="GO:0005886">
    <property type="term" value="C:plasma membrane"/>
    <property type="evidence" value="ECO:0007669"/>
    <property type="project" value="UniProtKB-SubCell"/>
</dbReference>
<evidence type="ECO:0000256" key="3">
    <source>
        <dbReference type="ARBA" id="ARBA00015944"/>
    </source>
</evidence>